<dbReference type="AlphaFoldDB" id="A0A9E8FJ41"/>
<proteinExistence type="predicted"/>
<keyword evidence="2" id="KW-1185">Reference proteome</keyword>
<dbReference type="Proteomes" id="UP000596074">
    <property type="component" value="Chromosome"/>
</dbReference>
<name>A0A9E8FJ41_9GAMM</name>
<dbReference type="InterPro" id="IPR021249">
    <property type="entry name" value="DUF2788"/>
</dbReference>
<evidence type="ECO:0000313" key="2">
    <source>
        <dbReference type="Proteomes" id="UP000596074"/>
    </source>
</evidence>
<dbReference type="KEGG" id="vcw:GJQ55_02220"/>
<reference evidence="1 2" key="1">
    <citation type="submission" date="2019-11" db="EMBL/GenBank/DDBJ databases">
        <title>Venatorbacter sp. nov. a predator of Campylobacter and other Gram-negative bacteria.</title>
        <authorList>
            <person name="Saeedi A."/>
            <person name="Cummings N.J."/>
            <person name="Connerton I.F."/>
            <person name="Connerton P.L."/>
        </authorList>
    </citation>
    <scope>NUCLEOTIDE SEQUENCE [LARGE SCALE GENOMIC DNA]</scope>
    <source>
        <strain evidence="1">XL5</strain>
    </source>
</reference>
<accession>A0A9E8FJ41</accession>
<dbReference type="Pfam" id="PF10981">
    <property type="entry name" value="DUF2788"/>
    <property type="match status" value="1"/>
</dbReference>
<protein>
    <submittedName>
        <fullName evidence="1">DUF2788 domain-containing protein</fullName>
    </submittedName>
</protein>
<organism evidence="1 2">
    <name type="scientific">Venatoribacter cucullus</name>
    <dbReference type="NCBI Taxonomy" id="2661630"/>
    <lineage>
        <taxon>Bacteria</taxon>
        <taxon>Pseudomonadati</taxon>
        <taxon>Pseudomonadota</taxon>
        <taxon>Gammaproteobacteria</taxon>
        <taxon>Oceanospirillales</taxon>
        <taxon>Oceanospirillaceae</taxon>
        <taxon>Venatoribacter</taxon>
    </lineage>
</organism>
<sequence length="66" mass="7388">MNAAQFESLALNIGITVLIGFMFFIIYDLGKRSNAGKFGMFVLFFALGLGVLGFIIKTVLVEFWEF</sequence>
<dbReference type="EMBL" id="CP046056">
    <property type="protein sequence ID" value="QQD23365.1"/>
    <property type="molecule type" value="Genomic_DNA"/>
</dbReference>
<evidence type="ECO:0000313" key="1">
    <source>
        <dbReference type="EMBL" id="QQD23365.1"/>
    </source>
</evidence>
<dbReference type="RefSeq" id="WP_228345890.1">
    <property type="nucleotide sequence ID" value="NZ_CP045550.1"/>
</dbReference>
<gene>
    <name evidence="1" type="ORF">GJQ55_02220</name>
</gene>